<accession>A0A1C1YZ72</accession>
<dbReference type="AlphaFoldDB" id="A0A1C1YZ72"/>
<dbReference type="Proteomes" id="UP000094795">
    <property type="component" value="Unassembled WGS sequence"/>
</dbReference>
<proteinExistence type="predicted"/>
<sequence>MEEQDRAVPAEPAERTAKSGQFQQDRCLWEAISQAATARLARMAATRQAPAHLKAAAAAAAAAKVVMAS</sequence>
<reference evidence="2 3" key="1">
    <citation type="submission" date="2015-12" db="EMBL/GenBank/DDBJ databases">
        <authorList>
            <person name="Shamseldin A."/>
            <person name="Moawad H."/>
            <person name="Abd El-Rahim W.M."/>
            <person name="Sadowsky M.J."/>
        </authorList>
    </citation>
    <scope>NUCLEOTIDE SEQUENCE [LARGE SCALE GENOMIC DNA]</scope>
    <source>
        <strain evidence="2 3">JC234</strain>
    </source>
</reference>
<comment type="caution">
    <text evidence="2">The sequence shown here is derived from an EMBL/GenBank/DDBJ whole genome shotgun (WGS) entry which is preliminary data.</text>
</comment>
<evidence type="ECO:0000313" key="2">
    <source>
        <dbReference type="EMBL" id="OCW58772.1"/>
    </source>
</evidence>
<name>A0A1C1YZ72_9HYPH</name>
<gene>
    <name evidence="2" type="ORF">AWJ14_00660</name>
</gene>
<evidence type="ECO:0000313" key="3">
    <source>
        <dbReference type="Proteomes" id="UP000094795"/>
    </source>
</evidence>
<feature type="region of interest" description="Disordered" evidence="1">
    <location>
        <begin position="1"/>
        <end position="22"/>
    </location>
</feature>
<organism evidence="2 3">
    <name type="scientific">Hoeflea olei</name>
    <dbReference type="NCBI Taxonomy" id="1480615"/>
    <lineage>
        <taxon>Bacteria</taxon>
        <taxon>Pseudomonadati</taxon>
        <taxon>Pseudomonadota</taxon>
        <taxon>Alphaproteobacteria</taxon>
        <taxon>Hyphomicrobiales</taxon>
        <taxon>Rhizobiaceae</taxon>
        <taxon>Hoeflea</taxon>
    </lineage>
</organism>
<feature type="compositionally biased region" description="Basic and acidic residues" evidence="1">
    <location>
        <begin position="1"/>
        <end position="17"/>
    </location>
</feature>
<dbReference type="EMBL" id="LQZT01000004">
    <property type="protein sequence ID" value="OCW58772.1"/>
    <property type="molecule type" value="Genomic_DNA"/>
</dbReference>
<keyword evidence="3" id="KW-1185">Reference proteome</keyword>
<protein>
    <submittedName>
        <fullName evidence="2">Uncharacterized protein</fullName>
    </submittedName>
</protein>
<evidence type="ECO:0000256" key="1">
    <source>
        <dbReference type="SAM" id="MobiDB-lite"/>
    </source>
</evidence>